<dbReference type="Gene3D" id="3.60.15.10">
    <property type="entry name" value="Ribonuclease Z/Hydroxyacylglutathione hydrolase-like"/>
    <property type="match status" value="1"/>
</dbReference>
<name>A0A3A0W828_STAGA</name>
<dbReference type="OrthoDB" id="333278at2"/>
<dbReference type="GO" id="GO:0046872">
    <property type="term" value="F:metal ion binding"/>
    <property type="evidence" value="ECO:0007669"/>
    <property type="project" value="UniProtKB-KW"/>
</dbReference>
<dbReference type="PANTHER" id="PTHR42978">
    <property type="entry name" value="QUORUM-QUENCHING LACTONASE YTNP-RELATED-RELATED"/>
    <property type="match status" value="1"/>
</dbReference>
<evidence type="ECO:0000313" key="7">
    <source>
        <dbReference type="EMBL" id="RIP37148.1"/>
    </source>
</evidence>
<dbReference type="InterPro" id="IPR001279">
    <property type="entry name" value="Metallo-B-lactamas"/>
</dbReference>
<evidence type="ECO:0000256" key="4">
    <source>
        <dbReference type="ARBA" id="ARBA00022801"/>
    </source>
</evidence>
<gene>
    <name evidence="7" type="ORF">BUZ14_00965</name>
</gene>
<protein>
    <submittedName>
        <fullName evidence="7">N-acyl homoserine lactonase family protein</fullName>
    </submittedName>
</protein>
<keyword evidence="5" id="KW-0862">Zinc</keyword>
<evidence type="ECO:0000313" key="8">
    <source>
        <dbReference type="Proteomes" id="UP000265541"/>
    </source>
</evidence>
<evidence type="ECO:0000259" key="6">
    <source>
        <dbReference type="SMART" id="SM00849"/>
    </source>
</evidence>
<evidence type="ECO:0000256" key="1">
    <source>
        <dbReference type="ARBA" id="ARBA00001947"/>
    </source>
</evidence>
<evidence type="ECO:0000256" key="5">
    <source>
        <dbReference type="ARBA" id="ARBA00022833"/>
    </source>
</evidence>
<dbReference type="GO" id="GO:0016787">
    <property type="term" value="F:hydrolase activity"/>
    <property type="evidence" value="ECO:0007669"/>
    <property type="project" value="UniProtKB-KW"/>
</dbReference>
<keyword evidence="4" id="KW-0378">Hydrolase</keyword>
<sequence>MTRNINVHILHTGSVIVDSALPFNHKRNLPLSWKGLLQTRRKYVHLPVSVYLIEHPKGLVLIDTGWHVSNRQQSDNSQYTSPLSDKAILPKGQAVHEQLAKLGYQITDVDYVMLSHLHYDHASGLAHVAKAQHIMVSDEEWFAANHNKYYTADIWDNIPINPFVLEHNGIGPTGKSYDLFNDGTVEFIHTPGHSAGHCVTRIKRHKEESQFLLLTSNVGYAESSWKYGILPKFVENKDAAINSLNWVKVQATSPDCIGAIANHDPHIVPKVINL</sequence>
<dbReference type="Proteomes" id="UP000265541">
    <property type="component" value="Unassembled WGS sequence"/>
</dbReference>
<proteinExistence type="inferred from homology"/>
<dbReference type="SUPFAM" id="SSF56281">
    <property type="entry name" value="Metallo-hydrolase/oxidoreductase"/>
    <property type="match status" value="1"/>
</dbReference>
<comment type="similarity">
    <text evidence="2">Belongs to the metallo-beta-lactamase superfamily.</text>
</comment>
<keyword evidence="3" id="KW-0479">Metal-binding</keyword>
<dbReference type="InterPro" id="IPR051013">
    <property type="entry name" value="MBL_superfamily_lactonases"/>
</dbReference>
<dbReference type="PANTHER" id="PTHR42978:SF2">
    <property type="entry name" value="102 KBASES UNSTABLE REGION: FROM 1 TO 119443"/>
    <property type="match status" value="1"/>
</dbReference>
<dbReference type="InterPro" id="IPR036866">
    <property type="entry name" value="RibonucZ/Hydroxyglut_hydro"/>
</dbReference>
<accession>A0A3A0W828</accession>
<reference evidence="7 8" key="1">
    <citation type="journal article" date="2016" name="Front. Microbiol.">
        <title>Comprehensive Phylogenetic Analysis of Bovine Non-aureus Staphylococci Species Based on Whole-Genome Sequencing.</title>
        <authorList>
            <person name="Naushad S."/>
            <person name="Barkema H.W."/>
            <person name="Luby C."/>
            <person name="Condas L.A."/>
            <person name="Nobrega D.B."/>
            <person name="Carson D.A."/>
            <person name="De Buck J."/>
        </authorList>
    </citation>
    <scope>NUCLEOTIDE SEQUENCE [LARGE SCALE GENOMIC DNA]</scope>
    <source>
        <strain evidence="7 8">SNUC 4781</strain>
    </source>
</reference>
<dbReference type="AlphaFoldDB" id="A0A3A0W828"/>
<organism evidence="7 8">
    <name type="scientific">Staphylococcus gallinarum</name>
    <dbReference type="NCBI Taxonomy" id="1293"/>
    <lineage>
        <taxon>Bacteria</taxon>
        <taxon>Bacillati</taxon>
        <taxon>Bacillota</taxon>
        <taxon>Bacilli</taxon>
        <taxon>Bacillales</taxon>
        <taxon>Staphylococcaceae</taxon>
        <taxon>Staphylococcus</taxon>
    </lineage>
</organism>
<evidence type="ECO:0000256" key="2">
    <source>
        <dbReference type="ARBA" id="ARBA00007749"/>
    </source>
</evidence>
<dbReference type="Pfam" id="PF00753">
    <property type="entry name" value="Lactamase_B"/>
    <property type="match status" value="1"/>
</dbReference>
<dbReference type="CDD" id="cd07729">
    <property type="entry name" value="AHL_lactonase_MBL-fold"/>
    <property type="match status" value="1"/>
</dbReference>
<feature type="domain" description="Metallo-beta-lactamase" evidence="6">
    <location>
        <begin position="47"/>
        <end position="263"/>
    </location>
</feature>
<dbReference type="EMBL" id="QYJN01000001">
    <property type="protein sequence ID" value="RIP37148.1"/>
    <property type="molecule type" value="Genomic_DNA"/>
</dbReference>
<dbReference type="RefSeq" id="WP_119483962.1">
    <property type="nucleotide sequence ID" value="NZ_QYJN01000001.1"/>
</dbReference>
<comment type="caution">
    <text evidence="7">The sequence shown here is derived from an EMBL/GenBank/DDBJ whole genome shotgun (WGS) entry which is preliminary data.</text>
</comment>
<evidence type="ECO:0000256" key="3">
    <source>
        <dbReference type="ARBA" id="ARBA00022723"/>
    </source>
</evidence>
<dbReference type="SMART" id="SM00849">
    <property type="entry name" value="Lactamase_B"/>
    <property type="match status" value="1"/>
</dbReference>
<comment type="cofactor">
    <cofactor evidence="1">
        <name>Zn(2+)</name>
        <dbReference type="ChEBI" id="CHEBI:29105"/>
    </cofactor>
</comment>